<keyword evidence="3 4" id="KW-0175">Coiled coil</keyword>
<dbReference type="EMBL" id="KQ435989">
    <property type="protein sequence ID" value="KOX67706.1"/>
    <property type="molecule type" value="Genomic_DNA"/>
</dbReference>
<feature type="domain" description="Vesicle tethering protein Uso1/P115-like head" evidence="5">
    <location>
        <begin position="493"/>
        <end position="599"/>
    </location>
</feature>
<dbReference type="InterPro" id="IPR024095">
    <property type="entry name" value="Vesicle_P115"/>
</dbReference>
<evidence type="ECO:0000259" key="5">
    <source>
        <dbReference type="Pfam" id="PF04869"/>
    </source>
</evidence>
<feature type="coiled-coil region" evidence="4">
    <location>
        <begin position="708"/>
        <end position="781"/>
    </location>
</feature>
<dbReference type="GO" id="GO:0005783">
    <property type="term" value="C:endoplasmic reticulum"/>
    <property type="evidence" value="ECO:0007669"/>
    <property type="project" value="TreeGrafter"/>
</dbReference>
<evidence type="ECO:0000313" key="6">
    <source>
        <dbReference type="EMBL" id="KOX67706.1"/>
    </source>
</evidence>
<accession>A0A0M8ZQ59</accession>
<evidence type="ECO:0000256" key="3">
    <source>
        <dbReference type="ARBA" id="ARBA00023054"/>
    </source>
</evidence>
<dbReference type="Pfam" id="PF04869">
    <property type="entry name" value="Uso1_p115_head"/>
    <property type="match status" value="2"/>
</dbReference>
<dbReference type="FunFam" id="1.25.10.10:FF:000394">
    <property type="entry name" value="general vesicular transport factor p115"/>
    <property type="match status" value="1"/>
</dbReference>
<dbReference type="GO" id="GO:0006888">
    <property type="term" value="P:endoplasmic reticulum to Golgi vesicle-mediated transport"/>
    <property type="evidence" value="ECO:0007669"/>
    <property type="project" value="TreeGrafter"/>
</dbReference>
<feature type="domain" description="Vesicle tethering protein Uso1/P115-like head" evidence="5">
    <location>
        <begin position="352"/>
        <end position="491"/>
    </location>
</feature>
<dbReference type="InterPro" id="IPR041209">
    <property type="entry name" value="P115_Arm_rpt"/>
</dbReference>
<feature type="coiled-coil region" evidence="4">
    <location>
        <begin position="622"/>
        <end position="670"/>
    </location>
</feature>
<dbReference type="PANTHER" id="PTHR10013:SF0">
    <property type="entry name" value="GENERAL VESICULAR TRANSPORT FACTOR P115"/>
    <property type="match status" value="1"/>
</dbReference>
<sequence length="805" mass="90138">MEYFKSSLKSVLGSASVENEPSGADTVERLVDRLQSSTLLNDRRDACRALKALSRTYRVEVGAQGMDALRQILEMDRTDCEIIGLALDTLCNITSPKTFDEEVDKHGPNNKVGEQFTEIFIKNADSVGLVLALLEEFEFKVRWPAIKLLMHLSTNRLKDIQEIILVSPMGVSKLMDLLGDSREVIRNDVLLLLIQLTKGNANIQKIVAFENAFDRIFDVIAQEGNVEGGIVVEDCLLLMLNLLRGNISNQNFFKEGSYIQKLTPMFQISSEHDDNPLSTWSPQKVSNVHCMVQVIRALVAPSGPAQAVSNCQRIMRACGLLQALCNILMASGVPADVLTETINTVAEVIRGNSSNQEFLAGVMAPSNPPRPAIVVLLMSMVNEKQSFALRCSVLYCFQCFLYKNEMGQSQLIQTLLPQGNEVPSLTTGQLLCGGLFSSDSLSNWFSAVALSYALIEDNTQKEQLLRVLLATNIGKPPVTLMQQCVMLLQQGTLLSSQENNDDLQETLLQSMCAMLIGLCVHFNDNSISNYTKEKLCNLIENRIGLERFQDAIGGLARHEVYSRTLKHPQPSAKNPSELLLDHEFCRLSKTLEGVITKSVLDGSSLHQKNEITTPILPDSVLITQYKEVIREQSSQIQRLNQLTESLVKEKNELEVQVHDLRSSISHLKDQNLVLRAAQTNLMPEENESINVTTNEGCTKEAEKYKTVITELEIRLVEYASMVKKYETDFERKLKEKSEELEKLKKDQEDLLELLAEDESKIMRYEEKLAALGEKIETDESSIELDTDDQAECNNSVERIDRLISP</sequence>
<dbReference type="GO" id="GO:0048280">
    <property type="term" value="P:vesicle fusion with Golgi apparatus"/>
    <property type="evidence" value="ECO:0007669"/>
    <property type="project" value="InterPro"/>
</dbReference>
<dbReference type="InterPro" id="IPR006953">
    <property type="entry name" value="Vesicle_Uso1_P115_head"/>
</dbReference>
<name>A0A0M8ZQ59_9HYME</name>
<dbReference type="OrthoDB" id="198977at2759"/>
<organism evidence="6 7">
    <name type="scientific">Melipona quadrifasciata</name>
    <dbReference type="NCBI Taxonomy" id="166423"/>
    <lineage>
        <taxon>Eukaryota</taxon>
        <taxon>Metazoa</taxon>
        <taxon>Ecdysozoa</taxon>
        <taxon>Arthropoda</taxon>
        <taxon>Hexapoda</taxon>
        <taxon>Insecta</taxon>
        <taxon>Pterygota</taxon>
        <taxon>Neoptera</taxon>
        <taxon>Endopterygota</taxon>
        <taxon>Hymenoptera</taxon>
        <taxon>Apocrita</taxon>
        <taxon>Aculeata</taxon>
        <taxon>Apoidea</taxon>
        <taxon>Anthophila</taxon>
        <taxon>Apidae</taxon>
        <taxon>Melipona</taxon>
    </lineage>
</organism>
<keyword evidence="2" id="KW-0333">Golgi apparatus</keyword>
<dbReference type="GO" id="GO:0000139">
    <property type="term" value="C:Golgi membrane"/>
    <property type="evidence" value="ECO:0007669"/>
    <property type="project" value="InterPro"/>
</dbReference>
<gene>
    <name evidence="6" type="ORF">WN51_08076</name>
</gene>
<dbReference type="AlphaFoldDB" id="A0A0M8ZQ59"/>
<protein>
    <recommendedName>
        <fullName evidence="5">Vesicle tethering protein Uso1/P115-like head domain-containing protein</fullName>
    </recommendedName>
</protein>
<dbReference type="InterPro" id="IPR011989">
    <property type="entry name" value="ARM-like"/>
</dbReference>
<dbReference type="SUPFAM" id="SSF48371">
    <property type="entry name" value="ARM repeat"/>
    <property type="match status" value="1"/>
</dbReference>
<dbReference type="InterPro" id="IPR016024">
    <property type="entry name" value="ARM-type_fold"/>
</dbReference>
<dbReference type="GO" id="GO:0045056">
    <property type="term" value="P:transcytosis"/>
    <property type="evidence" value="ECO:0007669"/>
    <property type="project" value="TreeGrafter"/>
</dbReference>
<proteinExistence type="predicted"/>
<dbReference type="Proteomes" id="UP000053105">
    <property type="component" value="Unassembled WGS sequence"/>
</dbReference>
<evidence type="ECO:0000313" key="7">
    <source>
        <dbReference type="Proteomes" id="UP000053105"/>
    </source>
</evidence>
<dbReference type="GO" id="GO:0012507">
    <property type="term" value="C:ER to Golgi transport vesicle membrane"/>
    <property type="evidence" value="ECO:0007669"/>
    <property type="project" value="TreeGrafter"/>
</dbReference>
<comment type="subcellular location">
    <subcellularLocation>
        <location evidence="1">Golgi apparatus</location>
    </subcellularLocation>
</comment>
<evidence type="ECO:0000256" key="4">
    <source>
        <dbReference type="SAM" id="Coils"/>
    </source>
</evidence>
<dbReference type="Pfam" id="PF18770">
    <property type="entry name" value="Arm_vescicular"/>
    <property type="match status" value="1"/>
</dbReference>
<keyword evidence="7" id="KW-1185">Reference proteome</keyword>
<dbReference type="GO" id="GO:0006886">
    <property type="term" value="P:intracellular protein transport"/>
    <property type="evidence" value="ECO:0007669"/>
    <property type="project" value="InterPro"/>
</dbReference>
<evidence type="ECO:0000256" key="1">
    <source>
        <dbReference type="ARBA" id="ARBA00004555"/>
    </source>
</evidence>
<evidence type="ECO:0000256" key="2">
    <source>
        <dbReference type="ARBA" id="ARBA00023034"/>
    </source>
</evidence>
<dbReference type="GO" id="GO:0048211">
    <property type="term" value="P:Golgi vesicle docking"/>
    <property type="evidence" value="ECO:0007669"/>
    <property type="project" value="TreeGrafter"/>
</dbReference>
<dbReference type="Gene3D" id="1.25.10.10">
    <property type="entry name" value="Leucine-rich Repeat Variant"/>
    <property type="match status" value="1"/>
</dbReference>
<dbReference type="GO" id="GO:0005795">
    <property type="term" value="C:Golgi stack"/>
    <property type="evidence" value="ECO:0007669"/>
    <property type="project" value="TreeGrafter"/>
</dbReference>
<dbReference type="PANTHER" id="PTHR10013">
    <property type="entry name" value="GENERAL VESICULAR TRANSPORT FACTOR P115"/>
    <property type="match status" value="1"/>
</dbReference>
<reference evidence="6 7" key="1">
    <citation type="submission" date="2015-07" db="EMBL/GenBank/DDBJ databases">
        <title>The genome of Melipona quadrifasciata.</title>
        <authorList>
            <person name="Pan H."/>
            <person name="Kapheim K."/>
        </authorList>
    </citation>
    <scope>NUCLEOTIDE SEQUENCE [LARGE SCALE GENOMIC DNA]</scope>
    <source>
        <strain evidence="6">0111107301</strain>
        <tissue evidence="6">Whole body</tissue>
    </source>
</reference>
<dbReference type="STRING" id="166423.A0A0M8ZQ59"/>